<organism evidence="2">
    <name type="scientific">Anguilla anguilla</name>
    <name type="common">European freshwater eel</name>
    <name type="synonym">Muraena anguilla</name>
    <dbReference type="NCBI Taxonomy" id="7936"/>
    <lineage>
        <taxon>Eukaryota</taxon>
        <taxon>Metazoa</taxon>
        <taxon>Chordata</taxon>
        <taxon>Craniata</taxon>
        <taxon>Vertebrata</taxon>
        <taxon>Euteleostomi</taxon>
        <taxon>Actinopterygii</taxon>
        <taxon>Neopterygii</taxon>
        <taxon>Teleostei</taxon>
        <taxon>Anguilliformes</taxon>
        <taxon>Anguillidae</taxon>
        <taxon>Anguilla</taxon>
    </lineage>
</organism>
<sequence length="45" mass="5163">MMSKILLYCCTAYCLATASDAHTSLQRSHEPSFMKHVQMSRSFCF</sequence>
<evidence type="ECO:0000256" key="1">
    <source>
        <dbReference type="SAM" id="SignalP"/>
    </source>
</evidence>
<reference evidence="2" key="1">
    <citation type="submission" date="2014-11" db="EMBL/GenBank/DDBJ databases">
        <authorList>
            <person name="Amaro Gonzalez C."/>
        </authorList>
    </citation>
    <scope>NUCLEOTIDE SEQUENCE</scope>
</reference>
<dbReference type="AlphaFoldDB" id="A0A0E9VWD9"/>
<feature type="chain" id="PRO_5002433875" evidence="1">
    <location>
        <begin position="22"/>
        <end position="45"/>
    </location>
</feature>
<reference evidence="2" key="2">
    <citation type="journal article" date="2015" name="Fish Shellfish Immunol.">
        <title>Early steps in the European eel (Anguilla anguilla)-Vibrio vulnificus interaction in the gills: Role of the RtxA13 toxin.</title>
        <authorList>
            <person name="Callol A."/>
            <person name="Pajuelo D."/>
            <person name="Ebbesson L."/>
            <person name="Teles M."/>
            <person name="MacKenzie S."/>
            <person name="Amaro C."/>
        </authorList>
    </citation>
    <scope>NUCLEOTIDE SEQUENCE</scope>
</reference>
<evidence type="ECO:0000313" key="2">
    <source>
        <dbReference type="EMBL" id="JAH82362.1"/>
    </source>
</evidence>
<name>A0A0E9VWD9_ANGAN</name>
<dbReference type="EMBL" id="GBXM01026215">
    <property type="protein sequence ID" value="JAH82362.1"/>
    <property type="molecule type" value="Transcribed_RNA"/>
</dbReference>
<proteinExistence type="predicted"/>
<keyword evidence="1" id="KW-0732">Signal</keyword>
<protein>
    <submittedName>
        <fullName evidence="2">Uncharacterized protein</fullName>
    </submittedName>
</protein>
<accession>A0A0E9VWD9</accession>
<feature type="signal peptide" evidence="1">
    <location>
        <begin position="1"/>
        <end position="21"/>
    </location>
</feature>